<accession>A0ABT9AGL7</accession>
<proteinExistence type="predicted"/>
<sequence length="299" mass="32092">MNTQLKFQIFNGAVAFYVLYDAEKQAHTLRIEADATNSIELSQVQSQALARALLQNTQMGNVFPIDSGMTVIKSIELGPPTAYQIEGDLLRLGDVVVSGDILKAFESSALISTNILMGNPRIETNVFIGLPQEHLELFDIERIQNAVGDFMEAMGFELETKDEPVFGSFFQDLKYFFKGRGKAAAAEALQKGKLALETQHITLPAAEATGKLAESAAALISSLNGVDEAVLRLGSLLVVKVSRNGLPAIMAETVSPELAQLLDKNPGLLKTPAVLFDMLSAMQAPVKKIGGGEAGIIEA</sequence>
<dbReference type="RefSeq" id="WP_305013682.1">
    <property type="nucleotide sequence ID" value="NZ_JAUQSX010000014.1"/>
</dbReference>
<protein>
    <submittedName>
        <fullName evidence="1">Uncharacterized protein</fullName>
    </submittedName>
</protein>
<evidence type="ECO:0000313" key="2">
    <source>
        <dbReference type="Proteomes" id="UP001167796"/>
    </source>
</evidence>
<organism evidence="1 2">
    <name type="scientific">Hymenobacter mellowenesis</name>
    <dbReference type="NCBI Taxonomy" id="3063995"/>
    <lineage>
        <taxon>Bacteria</taxon>
        <taxon>Pseudomonadati</taxon>
        <taxon>Bacteroidota</taxon>
        <taxon>Cytophagia</taxon>
        <taxon>Cytophagales</taxon>
        <taxon>Hymenobacteraceae</taxon>
        <taxon>Hymenobacter</taxon>
    </lineage>
</organism>
<gene>
    <name evidence="1" type="ORF">Q5H92_21795</name>
</gene>
<dbReference type="Proteomes" id="UP001167796">
    <property type="component" value="Unassembled WGS sequence"/>
</dbReference>
<reference evidence="1" key="1">
    <citation type="submission" date="2023-07" db="EMBL/GenBank/DDBJ databases">
        <authorList>
            <person name="Kim M.K."/>
        </authorList>
    </citation>
    <scope>NUCLEOTIDE SEQUENCE</scope>
    <source>
        <strain evidence="1">M29</strain>
    </source>
</reference>
<comment type="caution">
    <text evidence="1">The sequence shown here is derived from an EMBL/GenBank/DDBJ whole genome shotgun (WGS) entry which is preliminary data.</text>
</comment>
<dbReference type="EMBL" id="JAUQSX010000014">
    <property type="protein sequence ID" value="MDO7849013.1"/>
    <property type="molecule type" value="Genomic_DNA"/>
</dbReference>
<name>A0ABT9AGL7_9BACT</name>
<evidence type="ECO:0000313" key="1">
    <source>
        <dbReference type="EMBL" id="MDO7849013.1"/>
    </source>
</evidence>
<keyword evidence="2" id="KW-1185">Reference proteome</keyword>